<dbReference type="AlphaFoldDB" id="A0A8K0DIW6"/>
<gene>
    <name evidence="2" type="ORF">ILUMI_01235</name>
</gene>
<dbReference type="OrthoDB" id="6914691at2759"/>
<dbReference type="Pfam" id="PF13843">
    <property type="entry name" value="DDE_Tnp_1_7"/>
    <property type="match status" value="1"/>
</dbReference>
<evidence type="ECO:0000313" key="3">
    <source>
        <dbReference type="Proteomes" id="UP000801492"/>
    </source>
</evidence>
<evidence type="ECO:0000313" key="2">
    <source>
        <dbReference type="EMBL" id="KAF2904939.1"/>
    </source>
</evidence>
<accession>A0A8K0DIW6</accession>
<dbReference type="EMBL" id="VTPC01000639">
    <property type="protein sequence ID" value="KAF2904939.1"/>
    <property type="molecule type" value="Genomic_DNA"/>
</dbReference>
<keyword evidence="3" id="KW-1185">Reference proteome</keyword>
<comment type="caution">
    <text evidence="2">The sequence shown here is derived from an EMBL/GenBank/DDBJ whole genome shotgun (WGS) entry which is preliminary data.</text>
</comment>
<proteinExistence type="predicted"/>
<name>A0A8K0DIW6_IGNLU</name>
<organism evidence="2 3">
    <name type="scientific">Ignelater luminosus</name>
    <name type="common">Cucubano</name>
    <name type="synonym">Pyrophorus luminosus</name>
    <dbReference type="NCBI Taxonomy" id="2038154"/>
    <lineage>
        <taxon>Eukaryota</taxon>
        <taxon>Metazoa</taxon>
        <taxon>Ecdysozoa</taxon>
        <taxon>Arthropoda</taxon>
        <taxon>Hexapoda</taxon>
        <taxon>Insecta</taxon>
        <taxon>Pterygota</taxon>
        <taxon>Neoptera</taxon>
        <taxon>Endopterygota</taxon>
        <taxon>Coleoptera</taxon>
        <taxon>Polyphaga</taxon>
        <taxon>Elateriformia</taxon>
        <taxon>Elateroidea</taxon>
        <taxon>Elateridae</taxon>
        <taxon>Agrypninae</taxon>
        <taxon>Pyrophorini</taxon>
        <taxon>Ignelater</taxon>
    </lineage>
</organism>
<protein>
    <recommendedName>
        <fullName evidence="1">PiggyBac transposable element-derived protein domain-containing protein</fullName>
    </recommendedName>
</protein>
<sequence>MASGLHVINEENDIPTFLSIRGESNIDLTVGNDSFISYIKAWQCDKEETDKCAKLIASLLRSARVNWGLKHEVLKPIYKGAIIHLLSYGIPVWAKALTKKKNQKKLERLQRIINIRISKYCRTLSYEASCIVAAETPIIIKLKEVARTYEMVQSWIHPADFPNIQEMQDGEVYEFEVYTDGSKRVGKLLVGLSTCQHNWEQVSGPGSEGRNRTSRRGRCVSQCTKKIRYYKKALSLKEIKEVLEDDFYYDNLEISNNIDIVIILRDVDELSEEFDDDVRLNDVPSVDEVVKRLEIHAIIKESNISTNPLWEKQKSSYSKFENSETEYKTGSEDIIKKYGNHTELFQEILKSDVCERIVKKTVRYSASKIESSSIFSTDELNSFLGILLLSGYIALPLERMYWSNDDDLGCPVIKATMNQNRFTNYDAISSLATVHKYCRKKKKKIPVSQPAAIKSYNKSMGGVDQHDRVAGYGCCRFLNTLQAYTTHGRFALSLVELRRSIGLTLQKRRVKSKRTQGPSAPTPGICYDQKIPYYFAKRDKQRRRQLEGCRSAPHTYCVTCNVTFCVERFSTYHNH</sequence>
<dbReference type="Proteomes" id="UP000801492">
    <property type="component" value="Unassembled WGS sequence"/>
</dbReference>
<dbReference type="PANTHER" id="PTHR47272">
    <property type="entry name" value="DDE_TNP_1_7 DOMAIN-CONTAINING PROTEIN"/>
    <property type="match status" value="1"/>
</dbReference>
<dbReference type="InterPro" id="IPR029526">
    <property type="entry name" value="PGBD"/>
</dbReference>
<feature type="domain" description="PiggyBac transposable element-derived protein" evidence="1">
    <location>
        <begin position="342"/>
        <end position="423"/>
    </location>
</feature>
<reference evidence="2" key="1">
    <citation type="submission" date="2019-08" db="EMBL/GenBank/DDBJ databases">
        <title>The genome of the North American firefly Photinus pyralis.</title>
        <authorList>
            <consortium name="Photinus pyralis genome working group"/>
            <person name="Fallon T.R."/>
            <person name="Sander Lower S.E."/>
            <person name="Weng J.-K."/>
        </authorList>
    </citation>
    <scope>NUCLEOTIDE SEQUENCE</scope>
    <source>
        <strain evidence="2">TRF0915ILg1</strain>
        <tissue evidence="2">Whole body</tissue>
    </source>
</reference>
<evidence type="ECO:0000259" key="1">
    <source>
        <dbReference type="Pfam" id="PF13843"/>
    </source>
</evidence>
<dbReference type="PANTHER" id="PTHR47272:SF1">
    <property type="entry name" value="PIGGYBAC TRANSPOSABLE ELEMENT-DERIVED PROTEIN 3-LIKE"/>
    <property type="match status" value="1"/>
</dbReference>